<evidence type="ECO:0000256" key="1">
    <source>
        <dbReference type="SAM" id="MobiDB-lite"/>
    </source>
</evidence>
<feature type="compositionally biased region" description="Low complexity" evidence="1">
    <location>
        <begin position="1"/>
        <end position="12"/>
    </location>
</feature>
<feature type="region of interest" description="Disordered" evidence="1">
    <location>
        <begin position="112"/>
        <end position="134"/>
    </location>
</feature>
<feature type="region of interest" description="Disordered" evidence="1">
    <location>
        <begin position="725"/>
        <end position="745"/>
    </location>
</feature>
<keyword evidence="3" id="KW-1185">Reference proteome</keyword>
<dbReference type="InParanoid" id="A0A1E7F850"/>
<feature type="compositionally biased region" description="Acidic residues" evidence="1">
    <location>
        <begin position="53"/>
        <end position="67"/>
    </location>
</feature>
<feature type="compositionally biased region" description="Basic and acidic residues" evidence="1">
    <location>
        <begin position="33"/>
        <end position="52"/>
    </location>
</feature>
<protein>
    <submittedName>
        <fullName evidence="2">Uncharacterized protein</fullName>
    </submittedName>
</protein>
<proteinExistence type="predicted"/>
<feature type="region of interest" description="Disordered" evidence="1">
    <location>
        <begin position="1"/>
        <end position="80"/>
    </location>
</feature>
<sequence>MSSSSSSSSSESQGIEEEHIVIMMTSSSSSDSSSKDKNDDDHCCDHQQQDRIIEEEEEEEQEEEEKENGEHHYEVSSSSSSSSSSIVIKCLLAGILLYGAFIQISSSSSSSSFYATNPTTELQAQEEQQQQHRRRLTQQNVAQVMLGDSIPSYMKTLLNKDLKERNKLFDDTPPEEVKYWFEYTGPLQKYFYRFSKSRAKADYFEGRDDSGVTSSRFTDVFLGSEEHHRMFATTTAATTTTQKDTGSSNQHTMQFRLLENCLAMGSPSRPDTNTPLWKEWYGSSTSGSEEDTTTTRHVTYGYDRCRVLFTLNTVGAGRGTTMLWETSPPTLPNSQSPPMWQSEQESASSHLLRQLEEINAMCSTNQIAARVQILVCEPINAKWTEWMDSLVPNCGGKISDLSKIDKKTTTVDDRASPIQIVVVATVDSADTCHDLKSGFMERRTQDLILAPPFLGNEDSSSSEGSSSGKADISNPAIKRTHPDLISSDDHDLYVGLKWTSLVTLRALHSFLQASADMAAGATSPINNRKDKEQHDDEDEEDDVSISVSTSPSSPFLIPSFVRVSYVSEENTKVAKWRMHGDFFHPASWEICKDSFEVTWIDHSLSGPGGVNGLCYESSDTTSRDCGQWWIYMTELQMPNSPDIYANEVTSPIVQGGSNFVWMVTERQRREIVKRQICIYEAHQEKDTKKSNKMEKDCPAPPQAVIPLGDIESFLINYTPNTALGKKHVKGRRPGYSRAEEREAERELVRERKQLKGQEDIEKALFDYTIYPAALIRKDATLKAARARDAVLVVLSEKKKNAKKSSSKTKKEDDADDNDDNNKIGPKLIKSDYYDVTVTKPRQPVLGWCQSIARKGLCTLYSDYFRTSNDVRCLEACGMKKNFSKI</sequence>
<evidence type="ECO:0000313" key="3">
    <source>
        <dbReference type="Proteomes" id="UP000095751"/>
    </source>
</evidence>
<dbReference type="EMBL" id="KV784360">
    <property type="protein sequence ID" value="OEU14350.1"/>
    <property type="molecule type" value="Genomic_DNA"/>
</dbReference>
<reference evidence="2 3" key="1">
    <citation type="submission" date="2016-09" db="EMBL/GenBank/DDBJ databases">
        <title>Extensive genetic diversity and differential bi-allelic expression allows diatom success in the polar Southern Ocean.</title>
        <authorList>
            <consortium name="DOE Joint Genome Institute"/>
            <person name="Mock T."/>
            <person name="Otillar R.P."/>
            <person name="Strauss J."/>
            <person name="Dupont C."/>
            <person name="Frickenhaus S."/>
            <person name="Maumus F."/>
            <person name="Mcmullan M."/>
            <person name="Sanges R."/>
            <person name="Schmutz J."/>
            <person name="Toseland A."/>
            <person name="Valas R."/>
            <person name="Veluchamy A."/>
            <person name="Ward B.J."/>
            <person name="Allen A."/>
            <person name="Barry K."/>
            <person name="Falciatore A."/>
            <person name="Ferrante M."/>
            <person name="Fortunato A.E."/>
            <person name="Gloeckner G."/>
            <person name="Gruber A."/>
            <person name="Hipkin R."/>
            <person name="Janech M."/>
            <person name="Kroth P."/>
            <person name="Leese F."/>
            <person name="Lindquist E."/>
            <person name="Lyon B.R."/>
            <person name="Martin J."/>
            <person name="Mayer C."/>
            <person name="Parker M."/>
            <person name="Quesneville H."/>
            <person name="Raymond J."/>
            <person name="Uhlig C."/>
            <person name="Valentin K.U."/>
            <person name="Worden A.Z."/>
            <person name="Armbrust E.V."/>
            <person name="Bowler C."/>
            <person name="Green B."/>
            <person name="Moulton V."/>
            <person name="Van Oosterhout C."/>
            <person name="Grigoriev I."/>
        </authorList>
    </citation>
    <scope>NUCLEOTIDE SEQUENCE [LARGE SCALE GENOMIC DNA]</scope>
    <source>
        <strain evidence="2 3">CCMP1102</strain>
    </source>
</reference>
<accession>A0A1E7F850</accession>
<organism evidence="2 3">
    <name type="scientific">Fragilariopsis cylindrus CCMP1102</name>
    <dbReference type="NCBI Taxonomy" id="635003"/>
    <lineage>
        <taxon>Eukaryota</taxon>
        <taxon>Sar</taxon>
        <taxon>Stramenopiles</taxon>
        <taxon>Ochrophyta</taxon>
        <taxon>Bacillariophyta</taxon>
        <taxon>Bacillariophyceae</taxon>
        <taxon>Bacillariophycidae</taxon>
        <taxon>Bacillariales</taxon>
        <taxon>Bacillariaceae</taxon>
        <taxon>Fragilariopsis</taxon>
    </lineage>
</organism>
<feature type="compositionally biased region" description="Low complexity" evidence="1">
    <location>
        <begin position="459"/>
        <end position="468"/>
    </location>
</feature>
<feature type="compositionally biased region" description="Basic residues" evidence="1">
    <location>
        <begin position="725"/>
        <end position="734"/>
    </location>
</feature>
<feature type="region of interest" description="Disordered" evidence="1">
    <location>
        <begin position="451"/>
        <end position="475"/>
    </location>
</feature>
<feature type="compositionally biased region" description="Low complexity" evidence="1">
    <location>
        <begin position="119"/>
        <end position="128"/>
    </location>
</feature>
<feature type="region of interest" description="Disordered" evidence="1">
    <location>
        <begin position="521"/>
        <end position="550"/>
    </location>
</feature>
<feature type="region of interest" description="Disordered" evidence="1">
    <location>
        <begin position="801"/>
        <end position="822"/>
    </location>
</feature>
<dbReference type="AlphaFoldDB" id="A0A1E7F850"/>
<dbReference type="Proteomes" id="UP000095751">
    <property type="component" value="Unassembled WGS sequence"/>
</dbReference>
<name>A0A1E7F850_9STRA</name>
<gene>
    <name evidence="2" type="ORF">FRACYDRAFT_209333</name>
</gene>
<dbReference type="OrthoDB" id="38381at2759"/>
<dbReference type="KEGG" id="fcy:FRACYDRAFT_209333"/>
<evidence type="ECO:0000313" key="2">
    <source>
        <dbReference type="EMBL" id="OEU14350.1"/>
    </source>
</evidence>